<reference evidence="9 10" key="2">
    <citation type="journal article" date="2015" name="Genome Announc.">
        <title>Complete Genome Sequence of Hyperthermophilic Piezophilic Archaeon Palaeococcus pacificus DY20341T, Isolated from Deep-Sea Hydrothermal Sediments.</title>
        <authorList>
            <person name="Zeng X."/>
            <person name="Jebbar M."/>
            <person name="Shao Z."/>
        </authorList>
    </citation>
    <scope>NUCLEOTIDE SEQUENCE [LARGE SCALE GENOMIC DNA]</scope>
    <source>
        <strain evidence="9 10">DY20341</strain>
    </source>
</reference>
<gene>
    <name evidence="9" type="ORF">PAP_10205</name>
</gene>
<reference evidence="10" key="1">
    <citation type="submission" date="2013-06" db="EMBL/GenBank/DDBJ databases">
        <title>Complete Genome Sequence of Hyperthermophilic Palaeococcus pacificus DY20341T, Isolated from a Deep-Sea Hydrothermal Sediments.</title>
        <authorList>
            <person name="Zeng X."/>
            <person name="Shao Z."/>
        </authorList>
    </citation>
    <scope>NUCLEOTIDE SEQUENCE [LARGE SCALE GENOMIC DNA]</scope>
    <source>
        <strain evidence="10">DY20341</strain>
    </source>
</reference>
<keyword evidence="6 7" id="KW-0472">Membrane</keyword>
<dbReference type="eggNOG" id="arCOG00751">
    <property type="taxonomic scope" value="Archaea"/>
</dbReference>
<dbReference type="EMBL" id="CP006019">
    <property type="protein sequence ID" value="AIF70412.1"/>
    <property type="molecule type" value="Genomic_DNA"/>
</dbReference>
<dbReference type="OrthoDB" id="44105at2157"/>
<feature type="transmembrane region" description="Helical" evidence="7">
    <location>
        <begin position="7"/>
        <end position="30"/>
    </location>
</feature>
<dbReference type="AlphaFoldDB" id="A0A075LWI3"/>
<feature type="transmembrane region" description="Helical" evidence="7">
    <location>
        <begin position="271"/>
        <end position="293"/>
    </location>
</feature>
<protein>
    <recommendedName>
        <fullName evidence="8">ABC transmembrane type-1 domain-containing protein</fullName>
    </recommendedName>
</protein>
<dbReference type="PROSITE" id="PS50928">
    <property type="entry name" value="ABC_TM1"/>
    <property type="match status" value="1"/>
</dbReference>
<evidence type="ECO:0000256" key="5">
    <source>
        <dbReference type="ARBA" id="ARBA00022989"/>
    </source>
</evidence>
<dbReference type="RefSeq" id="WP_048165860.1">
    <property type="nucleotide sequence ID" value="NZ_CP006019.1"/>
</dbReference>
<dbReference type="InterPro" id="IPR035906">
    <property type="entry name" value="MetI-like_sf"/>
</dbReference>
<sequence>MGYGRYLAFRIVNAIIVLIIVTFLISALFVKASEQSAEGKVIEELMMWEKTEGSNIKKSQGIEAFEAAKEAKIIELRKKYELDKPYLQRVVSKSLRTLKIDFGKTSMPIFGTNQVSDIIKQALPRTILLFTSGTIIVIIIGLLLGVKAAQMAGSAFDRGLSIFALLTYSLPMWWTGMLMLLIFGFELRWFPLSSLPDPNLTGFAHIKDLAWRLALPVMTYVLVAFGGWAWTTRNIMIGTLQEDFIMAARAKGVPENKVIYGHALRAAAPPIVTMTIFSLLFSMGGAIITESVFNWPGMGRLYWTALQQEETNLLIGITYFFTVLFLAAVILADMAYGFLDPRVKVGKSSKM</sequence>
<dbReference type="STRING" id="1343739.PAP_10205"/>
<dbReference type="Pfam" id="PF00528">
    <property type="entry name" value="BPD_transp_1"/>
    <property type="match status" value="1"/>
</dbReference>
<dbReference type="GO" id="GO:0005886">
    <property type="term" value="C:plasma membrane"/>
    <property type="evidence" value="ECO:0007669"/>
    <property type="project" value="UniProtKB-SubCell"/>
</dbReference>
<evidence type="ECO:0000256" key="7">
    <source>
        <dbReference type="RuleBase" id="RU363032"/>
    </source>
</evidence>
<dbReference type="GeneID" id="24843131"/>
<keyword evidence="2 7" id="KW-0813">Transport</keyword>
<keyword evidence="4 7" id="KW-0812">Transmembrane</keyword>
<dbReference type="Proteomes" id="UP000027981">
    <property type="component" value="Chromosome"/>
</dbReference>
<accession>A0A075LWI3</accession>
<dbReference type="CDD" id="cd06261">
    <property type="entry name" value="TM_PBP2"/>
    <property type="match status" value="1"/>
</dbReference>
<organism evidence="9 10">
    <name type="scientific">Palaeococcus pacificus DY20341</name>
    <dbReference type="NCBI Taxonomy" id="1343739"/>
    <lineage>
        <taxon>Archaea</taxon>
        <taxon>Methanobacteriati</taxon>
        <taxon>Methanobacteriota</taxon>
        <taxon>Thermococci</taxon>
        <taxon>Thermococcales</taxon>
        <taxon>Thermococcaceae</taxon>
        <taxon>Palaeococcus</taxon>
    </lineage>
</organism>
<evidence type="ECO:0000256" key="4">
    <source>
        <dbReference type="ARBA" id="ARBA00022692"/>
    </source>
</evidence>
<evidence type="ECO:0000313" key="9">
    <source>
        <dbReference type="EMBL" id="AIF70412.1"/>
    </source>
</evidence>
<proteinExistence type="inferred from homology"/>
<evidence type="ECO:0000259" key="8">
    <source>
        <dbReference type="PROSITE" id="PS50928"/>
    </source>
</evidence>
<feature type="transmembrane region" description="Helical" evidence="7">
    <location>
        <begin position="313"/>
        <end position="339"/>
    </location>
</feature>
<feature type="domain" description="ABC transmembrane type-1" evidence="8">
    <location>
        <begin position="123"/>
        <end position="336"/>
    </location>
</feature>
<dbReference type="HOGENOM" id="CLU_036879_1_0_2"/>
<comment type="subcellular location">
    <subcellularLocation>
        <location evidence="1 7">Cell membrane</location>
        <topology evidence="1 7">Multi-pass membrane protein</topology>
    </subcellularLocation>
</comment>
<feature type="transmembrane region" description="Helical" evidence="7">
    <location>
        <begin position="209"/>
        <end position="230"/>
    </location>
</feature>
<evidence type="ECO:0000313" key="10">
    <source>
        <dbReference type="Proteomes" id="UP000027981"/>
    </source>
</evidence>
<evidence type="ECO:0000256" key="2">
    <source>
        <dbReference type="ARBA" id="ARBA00022448"/>
    </source>
</evidence>
<keyword evidence="5 7" id="KW-1133">Transmembrane helix</keyword>
<dbReference type="Gene3D" id="1.10.3720.10">
    <property type="entry name" value="MetI-like"/>
    <property type="match status" value="1"/>
</dbReference>
<dbReference type="PANTHER" id="PTHR30465">
    <property type="entry name" value="INNER MEMBRANE ABC TRANSPORTER"/>
    <property type="match status" value="1"/>
</dbReference>
<evidence type="ECO:0000256" key="1">
    <source>
        <dbReference type="ARBA" id="ARBA00004651"/>
    </source>
</evidence>
<name>A0A075LWI3_9EURY</name>
<feature type="transmembrane region" description="Helical" evidence="7">
    <location>
        <begin position="127"/>
        <end position="148"/>
    </location>
</feature>
<evidence type="ECO:0000256" key="6">
    <source>
        <dbReference type="ARBA" id="ARBA00023136"/>
    </source>
</evidence>
<comment type="similarity">
    <text evidence="7">Belongs to the binding-protein-dependent transport system permease family.</text>
</comment>
<dbReference type="KEGG" id="ppac:PAP_10205"/>
<feature type="transmembrane region" description="Helical" evidence="7">
    <location>
        <begin position="160"/>
        <end position="185"/>
    </location>
</feature>
<dbReference type="SUPFAM" id="SSF161098">
    <property type="entry name" value="MetI-like"/>
    <property type="match status" value="1"/>
</dbReference>
<keyword evidence="3" id="KW-1003">Cell membrane</keyword>
<dbReference type="PANTHER" id="PTHR30465:SF45">
    <property type="entry name" value="BINDING-PROTEIN-DEPENDENT TRANSPORT SYSTEMS INNER MEMBRANE COMPONENT"/>
    <property type="match status" value="1"/>
</dbReference>
<keyword evidence="10" id="KW-1185">Reference proteome</keyword>
<dbReference type="GO" id="GO:0055085">
    <property type="term" value="P:transmembrane transport"/>
    <property type="evidence" value="ECO:0007669"/>
    <property type="project" value="InterPro"/>
</dbReference>
<dbReference type="InterPro" id="IPR000515">
    <property type="entry name" value="MetI-like"/>
</dbReference>
<evidence type="ECO:0000256" key="3">
    <source>
        <dbReference type="ARBA" id="ARBA00022475"/>
    </source>
</evidence>